<dbReference type="InterPro" id="IPR050122">
    <property type="entry name" value="RTK"/>
</dbReference>
<keyword evidence="5" id="KW-1185">Reference proteome</keyword>
<dbReference type="GO" id="GO:0005524">
    <property type="term" value="F:ATP binding"/>
    <property type="evidence" value="ECO:0007669"/>
    <property type="project" value="UniProtKB-UniRule"/>
</dbReference>
<keyword evidence="4" id="KW-0808">Transferase</keyword>
<dbReference type="PROSITE" id="PS00107">
    <property type="entry name" value="PROTEIN_KINASE_ATP"/>
    <property type="match status" value="1"/>
</dbReference>
<evidence type="ECO:0000256" key="2">
    <source>
        <dbReference type="PROSITE-ProRule" id="PRU10141"/>
    </source>
</evidence>
<dbReference type="GO" id="GO:0007169">
    <property type="term" value="P:cell surface receptor protein tyrosine kinase signaling pathway"/>
    <property type="evidence" value="ECO:0007669"/>
    <property type="project" value="TreeGrafter"/>
</dbReference>
<keyword evidence="4" id="KW-0418">Kinase</keyword>
<dbReference type="Proteomes" id="UP000439903">
    <property type="component" value="Unassembled WGS sequence"/>
</dbReference>
<feature type="domain" description="Protein kinase" evidence="3">
    <location>
        <begin position="26"/>
        <end position="130"/>
    </location>
</feature>
<gene>
    <name evidence="4" type="ORF">F8M41_015729</name>
</gene>
<sequence>MQSIQEEWLEKAIFKKHINSFNYNKFTDPIVIGEGGFGKVFKYKWKDCELTVALKCLKVDTSIDDKDFINKLKLLRSVCYHPNIITFYGVTKDSNGNYSMILEYANEGTLREYLKTNFTRLQWTHKTTYC</sequence>
<dbReference type="PANTHER" id="PTHR24416:SF617">
    <property type="entry name" value="RET ONCOGENE, ISOFORM A"/>
    <property type="match status" value="1"/>
</dbReference>
<dbReference type="PANTHER" id="PTHR24416">
    <property type="entry name" value="TYROSINE-PROTEIN KINASE RECEPTOR"/>
    <property type="match status" value="1"/>
</dbReference>
<dbReference type="GO" id="GO:0043235">
    <property type="term" value="C:receptor complex"/>
    <property type="evidence" value="ECO:0007669"/>
    <property type="project" value="TreeGrafter"/>
</dbReference>
<dbReference type="Gene3D" id="1.10.510.10">
    <property type="entry name" value="Transferase(Phosphotransferase) domain 1"/>
    <property type="match status" value="1"/>
</dbReference>
<keyword evidence="2" id="KW-0067">ATP-binding</keyword>
<evidence type="ECO:0000256" key="1">
    <source>
        <dbReference type="ARBA" id="ARBA00004167"/>
    </source>
</evidence>
<evidence type="ECO:0000313" key="4">
    <source>
        <dbReference type="EMBL" id="KAF0521648.1"/>
    </source>
</evidence>
<evidence type="ECO:0000259" key="3">
    <source>
        <dbReference type="PROSITE" id="PS50011"/>
    </source>
</evidence>
<dbReference type="InterPro" id="IPR001245">
    <property type="entry name" value="Ser-Thr/Tyr_kinase_cat_dom"/>
</dbReference>
<organism evidence="4 5">
    <name type="scientific">Gigaspora margarita</name>
    <dbReference type="NCBI Taxonomy" id="4874"/>
    <lineage>
        <taxon>Eukaryota</taxon>
        <taxon>Fungi</taxon>
        <taxon>Fungi incertae sedis</taxon>
        <taxon>Mucoromycota</taxon>
        <taxon>Glomeromycotina</taxon>
        <taxon>Glomeromycetes</taxon>
        <taxon>Diversisporales</taxon>
        <taxon>Gigasporaceae</taxon>
        <taxon>Gigaspora</taxon>
    </lineage>
</organism>
<accession>A0A8H4AQ75</accession>
<dbReference type="InterPro" id="IPR000719">
    <property type="entry name" value="Prot_kinase_dom"/>
</dbReference>
<comment type="subcellular location">
    <subcellularLocation>
        <location evidence="1">Membrane</location>
        <topology evidence="1">Single-pass membrane protein</topology>
    </subcellularLocation>
</comment>
<dbReference type="EMBL" id="WTPW01000333">
    <property type="protein sequence ID" value="KAF0521648.1"/>
    <property type="molecule type" value="Genomic_DNA"/>
</dbReference>
<feature type="binding site" evidence="2">
    <location>
        <position position="55"/>
    </location>
    <ligand>
        <name>ATP</name>
        <dbReference type="ChEBI" id="CHEBI:30616"/>
    </ligand>
</feature>
<dbReference type="AlphaFoldDB" id="A0A8H4AQ75"/>
<dbReference type="GO" id="GO:0005886">
    <property type="term" value="C:plasma membrane"/>
    <property type="evidence" value="ECO:0007669"/>
    <property type="project" value="TreeGrafter"/>
</dbReference>
<proteinExistence type="predicted"/>
<name>A0A8H4AQ75_GIGMA</name>
<evidence type="ECO:0000313" key="5">
    <source>
        <dbReference type="Proteomes" id="UP000439903"/>
    </source>
</evidence>
<dbReference type="PROSITE" id="PS50011">
    <property type="entry name" value="PROTEIN_KINASE_DOM"/>
    <property type="match status" value="1"/>
</dbReference>
<dbReference type="SUPFAM" id="SSF56112">
    <property type="entry name" value="Protein kinase-like (PK-like)"/>
    <property type="match status" value="1"/>
</dbReference>
<dbReference type="InterPro" id="IPR017441">
    <property type="entry name" value="Protein_kinase_ATP_BS"/>
</dbReference>
<dbReference type="OrthoDB" id="10261027at2759"/>
<dbReference type="InterPro" id="IPR011009">
    <property type="entry name" value="Kinase-like_dom_sf"/>
</dbReference>
<keyword evidence="2" id="KW-0547">Nucleotide-binding</keyword>
<protein>
    <submittedName>
        <fullName evidence="4">Kinase-like protein</fullName>
    </submittedName>
</protein>
<comment type="caution">
    <text evidence="4">The sequence shown here is derived from an EMBL/GenBank/DDBJ whole genome shotgun (WGS) entry which is preliminary data.</text>
</comment>
<dbReference type="Pfam" id="PF07714">
    <property type="entry name" value="PK_Tyr_Ser-Thr"/>
    <property type="match status" value="1"/>
</dbReference>
<dbReference type="GO" id="GO:0004714">
    <property type="term" value="F:transmembrane receptor protein tyrosine kinase activity"/>
    <property type="evidence" value="ECO:0007669"/>
    <property type="project" value="TreeGrafter"/>
</dbReference>
<reference evidence="4 5" key="1">
    <citation type="journal article" date="2019" name="Environ. Microbiol.">
        <title>At the nexus of three kingdoms: the genome of the mycorrhizal fungus Gigaspora margarita provides insights into plant, endobacterial and fungal interactions.</title>
        <authorList>
            <person name="Venice F."/>
            <person name="Ghignone S."/>
            <person name="Salvioli di Fossalunga A."/>
            <person name="Amselem J."/>
            <person name="Novero M."/>
            <person name="Xianan X."/>
            <person name="Sedzielewska Toro K."/>
            <person name="Morin E."/>
            <person name="Lipzen A."/>
            <person name="Grigoriev I.V."/>
            <person name="Henrissat B."/>
            <person name="Martin F.M."/>
            <person name="Bonfante P."/>
        </authorList>
    </citation>
    <scope>NUCLEOTIDE SEQUENCE [LARGE SCALE GENOMIC DNA]</scope>
    <source>
        <strain evidence="4 5">BEG34</strain>
    </source>
</reference>